<feature type="compositionally biased region" description="Basic and acidic residues" evidence="1">
    <location>
        <begin position="90"/>
        <end position="108"/>
    </location>
</feature>
<dbReference type="GO" id="GO:0051123">
    <property type="term" value="P:RNA polymerase II preinitiation complex assembly"/>
    <property type="evidence" value="ECO:0007669"/>
    <property type="project" value="TreeGrafter"/>
</dbReference>
<name>A0A176WAV7_MARPO</name>
<evidence type="ECO:0000313" key="3">
    <source>
        <dbReference type="Proteomes" id="UP000077202"/>
    </source>
</evidence>
<dbReference type="GO" id="GO:0004402">
    <property type="term" value="F:histone acetyltransferase activity"/>
    <property type="evidence" value="ECO:0007669"/>
    <property type="project" value="InterPro"/>
</dbReference>
<comment type="caution">
    <text evidence="2">The sequence shown here is derived from an EMBL/GenBank/DDBJ whole genome shotgun (WGS) entry which is preliminary data.</text>
</comment>
<gene>
    <name evidence="2" type="ORF">AXG93_2956s1330</name>
</gene>
<accession>A0A176WAV7</accession>
<feature type="region of interest" description="Disordered" evidence="1">
    <location>
        <begin position="20"/>
        <end position="138"/>
    </location>
</feature>
<sequence>MSLMQLQRQTQEKFREIWHRQAAAEGEDSESHREADGDLASFAGDLENLLEAEEADDGEERKGRTDGMRGRRDLHAQNEEEMEDEELEAAELRRMLPKDDKAEEDQKKCATVSNEKQVAQPKEANDAGAEASASPAKKKRRILKRILRTKKPDGTYTCREIIIDDPKEVSSYGGRGFLPAVSTCSLVRVIDNLPNLMPQVALYLAMMNSSELPDQKAQGDKANVPQQGAAKSKTAKTPLVIKHEAKPKAISCPAFKISPFFFT</sequence>
<keyword evidence="3" id="KW-1185">Reference proteome</keyword>
<dbReference type="GO" id="GO:0016251">
    <property type="term" value="F:RNA polymerase II general transcription initiation factor activity"/>
    <property type="evidence" value="ECO:0007669"/>
    <property type="project" value="InterPro"/>
</dbReference>
<protein>
    <submittedName>
        <fullName evidence="2">Uncharacterized protein</fullName>
    </submittedName>
</protein>
<dbReference type="InterPro" id="IPR040240">
    <property type="entry name" value="TAF1"/>
</dbReference>
<feature type="compositionally biased region" description="Basic and acidic residues" evidence="1">
    <location>
        <begin position="59"/>
        <end position="78"/>
    </location>
</feature>
<dbReference type="PANTHER" id="PTHR13900:SF0">
    <property type="entry name" value="TRANSCRIPTION INITIATION FACTOR TFIID SUBUNIT 1"/>
    <property type="match status" value="1"/>
</dbReference>
<organism evidence="2 3">
    <name type="scientific">Marchantia polymorpha subsp. ruderalis</name>
    <dbReference type="NCBI Taxonomy" id="1480154"/>
    <lineage>
        <taxon>Eukaryota</taxon>
        <taxon>Viridiplantae</taxon>
        <taxon>Streptophyta</taxon>
        <taxon>Embryophyta</taxon>
        <taxon>Marchantiophyta</taxon>
        <taxon>Marchantiopsida</taxon>
        <taxon>Marchantiidae</taxon>
        <taxon>Marchantiales</taxon>
        <taxon>Marchantiaceae</taxon>
        <taxon>Marchantia</taxon>
    </lineage>
</organism>
<proteinExistence type="predicted"/>
<dbReference type="GO" id="GO:0017025">
    <property type="term" value="F:TBP-class protein binding"/>
    <property type="evidence" value="ECO:0007669"/>
    <property type="project" value="InterPro"/>
</dbReference>
<feature type="compositionally biased region" description="Acidic residues" evidence="1">
    <location>
        <begin position="79"/>
        <end position="89"/>
    </location>
</feature>
<dbReference type="AlphaFoldDB" id="A0A176WAV7"/>
<reference evidence="2" key="1">
    <citation type="submission" date="2016-03" db="EMBL/GenBank/DDBJ databases">
        <title>Mechanisms controlling the formation of the plant cell surface in tip-growing cells are functionally conserved among land plants.</title>
        <authorList>
            <person name="Honkanen S."/>
            <person name="Jones V.A."/>
            <person name="Morieri G."/>
            <person name="Champion C."/>
            <person name="Hetherington A.J."/>
            <person name="Kelly S."/>
            <person name="Saint-Marcoux D."/>
            <person name="Proust H."/>
            <person name="Prescott H."/>
            <person name="Dolan L."/>
        </authorList>
    </citation>
    <scope>NUCLEOTIDE SEQUENCE [LARGE SCALE GENOMIC DNA]</scope>
    <source>
        <tissue evidence="2">Whole gametophyte</tissue>
    </source>
</reference>
<evidence type="ECO:0000313" key="2">
    <source>
        <dbReference type="EMBL" id="OAE30280.1"/>
    </source>
</evidence>
<dbReference type="EMBL" id="LVLJ01001345">
    <property type="protein sequence ID" value="OAE30280.1"/>
    <property type="molecule type" value="Genomic_DNA"/>
</dbReference>
<dbReference type="PANTHER" id="PTHR13900">
    <property type="entry name" value="TRANSCRIPTION INITIATION FACTOR TFIID"/>
    <property type="match status" value="1"/>
</dbReference>
<dbReference type="Proteomes" id="UP000077202">
    <property type="component" value="Unassembled WGS sequence"/>
</dbReference>
<feature type="region of interest" description="Disordered" evidence="1">
    <location>
        <begin position="214"/>
        <end position="235"/>
    </location>
</feature>
<feature type="compositionally biased region" description="Acidic residues" evidence="1">
    <location>
        <begin position="48"/>
        <end position="58"/>
    </location>
</feature>
<dbReference type="GO" id="GO:0005669">
    <property type="term" value="C:transcription factor TFIID complex"/>
    <property type="evidence" value="ECO:0007669"/>
    <property type="project" value="InterPro"/>
</dbReference>
<evidence type="ECO:0000256" key="1">
    <source>
        <dbReference type="SAM" id="MobiDB-lite"/>
    </source>
</evidence>